<evidence type="ECO:0000256" key="1">
    <source>
        <dbReference type="RuleBase" id="RU367018"/>
    </source>
</evidence>
<comment type="similarity">
    <text evidence="1">Belongs to the FHY3/FAR1 family.</text>
</comment>
<evidence type="ECO:0000313" key="4">
    <source>
        <dbReference type="Proteomes" id="UP000655225"/>
    </source>
</evidence>
<comment type="function">
    <text evidence="1">Putative transcription activator involved in regulating light control of development.</text>
</comment>
<dbReference type="InterPro" id="IPR031052">
    <property type="entry name" value="FHY3/FAR1"/>
</dbReference>
<dbReference type="GO" id="GO:0005634">
    <property type="term" value="C:nucleus"/>
    <property type="evidence" value="ECO:0007669"/>
    <property type="project" value="UniProtKB-SubCell"/>
</dbReference>
<dbReference type="OrthoDB" id="1845384at2759"/>
<accession>A0A834Y5X3</accession>
<evidence type="ECO:0000313" key="3">
    <source>
        <dbReference type="EMBL" id="KAF8364659.1"/>
    </source>
</evidence>
<protein>
    <recommendedName>
        <fullName evidence="1">Protein FAR1-RELATED SEQUENCE</fullName>
    </recommendedName>
</protein>
<dbReference type="AlphaFoldDB" id="A0A834Y5X3"/>
<organism evidence="3 4">
    <name type="scientific">Tetracentron sinense</name>
    <name type="common">Spur-leaf</name>
    <dbReference type="NCBI Taxonomy" id="13715"/>
    <lineage>
        <taxon>Eukaryota</taxon>
        <taxon>Viridiplantae</taxon>
        <taxon>Streptophyta</taxon>
        <taxon>Embryophyta</taxon>
        <taxon>Tracheophyta</taxon>
        <taxon>Spermatophyta</taxon>
        <taxon>Magnoliopsida</taxon>
        <taxon>Trochodendrales</taxon>
        <taxon>Trochodendraceae</taxon>
        <taxon>Tetracentron</taxon>
    </lineage>
</organism>
<comment type="subcellular location">
    <subcellularLocation>
        <location evidence="1">Nucleus</location>
    </subcellularLocation>
</comment>
<comment type="caution">
    <text evidence="3">The sequence shown here is derived from an EMBL/GenBank/DDBJ whole genome shotgun (WGS) entry which is preliminary data.</text>
</comment>
<gene>
    <name evidence="3" type="ORF">HHK36_033339</name>
</gene>
<reference evidence="3 4" key="1">
    <citation type="submission" date="2020-04" db="EMBL/GenBank/DDBJ databases">
        <title>Plant Genome Project.</title>
        <authorList>
            <person name="Zhang R.-G."/>
        </authorList>
    </citation>
    <scope>NUCLEOTIDE SEQUENCE [LARGE SCALE GENOMIC DNA]</scope>
    <source>
        <strain evidence="3">YNK0</strain>
        <tissue evidence="3">Leaf</tissue>
    </source>
</reference>
<proteinExistence type="inferred from homology"/>
<feature type="region of interest" description="Disordered" evidence="2">
    <location>
        <begin position="205"/>
        <end position="246"/>
    </location>
</feature>
<keyword evidence="1" id="KW-0862">Zinc</keyword>
<dbReference type="Proteomes" id="UP000655225">
    <property type="component" value="Unassembled WGS sequence"/>
</dbReference>
<dbReference type="EMBL" id="JABCRI010001343">
    <property type="protein sequence ID" value="KAF8364659.1"/>
    <property type="molecule type" value="Genomic_DNA"/>
</dbReference>
<evidence type="ECO:0000256" key="2">
    <source>
        <dbReference type="SAM" id="MobiDB-lite"/>
    </source>
</evidence>
<dbReference type="PANTHER" id="PTHR31669">
    <property type="entry name" value="PROTEIN FAR1-RELATED SEQUENCE 10-RELATED"/>
    <property type="match status" value="1"/>
</dbReference>
<feature type="compositionally biased region" description="Basic residues" evidence="2">
    <location>
        <begin position="207"/>
        <end position="217"/>
    </location>
</feature>
<dbReference type="GO" id="GO:0006355">
    <property type="term" value="P:regulation of DNA-templated transcription"/>
    <property type="evidence" value="ECO:0007669"/>
    <property type="project" value="UniProtKB-UniRule"/>
</dbReference>
<name>A0A834Y5X3_TETSI</name>
<feature type="region of interest" description="Disordered" evidence="2">
    <location>
        <begin position="314"/>
        <end position="335"/>
    </location>
</feature>
<keyword evidence="1" id="KW-0479">Metal-binding</keyword>
<dbReference type="GO" id="GO:0008270">
    <property type="term" value="F:zinc ion binding"/>
    <property type="evidence" value="ECO:0007669"/>
    <property type="project" value="UniProtKB-UniRule"/>
</dbReference>
<keyword evidence="1" id="KW-0539">Nucleus</keyword>
<keyword evidence="1" id="KW-0863">Zinc-finger</keyword>
<sequence>MSTTQRSESMNSFFDGYVHAKTSLKEFVDQYDSALRDKYEKEAQADFESFYTKPVLKTHFVKVDGSIITFAVKERVIGILCKHSLCVLNDHMDEIPSQYILLRWKKDFKRKYVSNLCSKNVQAVNPVQRYDVLYPQALQILDEGVISEASYNIVLEGLQELLKKVQKTNDNCYNNGNMCGDVETNVISNIAQQDFTGYTKICDPLKAKRPGRPKKNRLQSSSERNIKKNGKKQNDVSGPPKVGKPHDTQLIAIETQHFADEHSTQEGIRQKRQIASTHSNLDGQYNMASIVNEPPSFRNFIRYATYVREVKSGEPNRVAGAGGSSSYDGGNGSQGSVLWTLKRAKEEKRFL</sequence>
<keyword evidence="4" id="KW-1185">Reference proteome</keyword>
<dbReference type="PANTHER" id="PTHR31669:SF283">
    <property type="entry name" value="PROTEIN FAR1-RELATED SEQUENCE"/>
    <property type="match status" value="1"/>
</dbReference>